<evidence type="ECO:0000256" key="5">
    <source>
        <dbReference type="ARBA" id="ARBA00022801"/>
    </source>
</evidence>
<evidence type="ECO:0000256" key="7">
    <source>
        <dbReference type="ARBA" id="ARBA00023098"/>
    </source>
</evidence>
<dbReference type="InterPro" id="IPR015679">
    <property type="entry name" value="PLipase_D_fam"/>
</dbReference>
<feature type="compositionally biased region" description="Basic and acidic residues" evidence="11">
    <location>
        <begin position="332"/>
        <end position="345"/>
    </location>
</feature>
<evidence type="ECO:0000313" key="13">
    <source>
        <dbReference type="EMBL" id="KMU79804.1"/>
    </source>
</evidence>
<keyword evidence="7" id="KW-0443">Lipid metabolism</keyword>
<dbReference type="PANTHER" id="PTHR18896">
    <property type="entry name" value="PHOSPHOLIPASE D"/>
    <property type="match status" value="1"/>
</dbReference>
<keyword evidence="5" id="KW-0378">Hydrolase</keyword>
<dbReference type="FunFam" id="3.30.870.10:FF:000011">
    <property type="entry name" value="Phospholipase"/>
    <property type="match status" value="1"/>
</dbReference>
<comment type="catalytic activity">
    <reaction evidence="1">
        <text>a 1,2-diacyl-sn-glycero-3-phosphocholine + H2O = a 1,2-diacyl-sn-glycero-3-phosphate + choline + H(+)</text>
        <dbReference type="Rhea" id="RHEA:14445"/>
        <dbReference type="ChEBI" id="CHEBI:15354"/>
        <dbReference type="ChEBI" id="CHEBI:15377"/>
        <dbReference type="ChEBI" id="CHEBI:15378"/>
        <dbReference type="ChEBI" id="CHEBI:57643"/>
        <dbReference type="ChEBI" id="CHEBI:58608"/>
        <dbReference type="EC" id="3.1.4.4"/>
    </reaction>
</comment>
<keyword evidence="6" id="KW-0442">Lipid degradation</keyword>
<feature type="compositionally biased region" description="Basic and acidic residues" evidence="11">
    <location>
        <begin position="315"/>
        <end position="324"/>
    </location>
</feature>
<dbReference type="Proteomes" id="UP000054559">
    <property type="component" value="Unassembled WGS sequence"/>
</dbReference>
<sequence length="437" mass="49964">MYDREVVPRMPWHDIAMHVVGQPARDLTRHFVQRWNYILRQRKPTRPTPFLLPPPDFNPADLEALGLDGSCEVQVLRSSSTWSTGTPEVTEHSIMNAYVKMIEKSEHFVYIENQFFVSSCEVEGKKIENLIGDALVERIVRAARNEEDWRAVILIPLMPGFQNTVDTEGGTSVRLIMQCQYRSICRGETSIFGRLRAQGIEPEDYIQFFSLRSWGRIGPRKHFVTEQLYIHAKCMIVDDRVAIIGSANINERSMLGSRDSECAALVRDTDLIWPTMAGKPYLVGRFPHTLRMRLMREHLGVDVDEIMEQEMGGEAESRKSRQENSDSCASEGPRDTDNWGREEGRKRNIGGEMDFLASIRKICIVSTTTFDWGSRRTILILSQTENYGSARVTRNASHRKDLEGFGGGSDANFCMKLGQIYWPETRSLGPRQTFEIF</sequence>
<dbReference type="InterPro" id="IPR025202">
    <property type="entry name" value="PLD-like_dom"/>
</dbReference>
<feature type="region of interest" description="Disordered" evidence="11">
    <location>
        <begin position="311"/>
        <end position="345"/>
    </location>
</feature>
<dbReference type="PANTHER" id="PTHR18896:SF76">
    <property type="entry name" value="PHOSPHOLIPASE"/>
    <property type="match status" value="1"/>
</dbReference>
<dbReference type="EMBL" id="DS268178">
    <property type="protein sequence ID" value="KMU79804.1"/>
    <property type="molecule type" value="Genomic_DNA"/>
</dbReference>
<name>A0A0J8R3V0_COCIT</name>
<dbReference type="SUPFAM" id="SSF56024">
    <property type="entry name" value="Phospholipase D/nuclease"/>
    <property type="match status" value="2"/>
</dbReference>
<dbReference type="InterPro" id="IPR001736">
    <property type="entry name" value="PLipase_D/transphosphatidylase"/>
</dbReference>
<dbReference type="PROSITE" id="PS50035">
    <property type="entry name" value="PLD"/>
    <property type="match status" value="1"/>
</dbReference>
<evidence type="ECO:0000256" key="8">
    <source>
        <dbReference type="ARBA" id="ARBA00042228"/>
    </source>
</evidence>
<evidence type="ECO:0000256" key="10">
    <source>
        <dbReference type="ARBA" id="ARBA00079280"/>
    </source>
</evidence>
<evidence type="ECO:0000313" key="14">
    <source>
        <dbReference type="Proteomes" id="UP000054559"/>
    </source>
</evidence>
<evidence type="ECO:0000256" key="11">
    <source>
        <dbReference type="SAM" id="MobiDB-lite"/>
    </source>
</evidence>
<dbReference type="GO" id="GO:0009395">
    <property type="term" value="P:phospholipid catabolic process"/>
    <property type="evidence" value="ECO:0007669"/>
    <property type="project" value="TreeGrafter"/>
</dbReference>
<proteinExistence type="inferred from homology"/>
<dbReference type="Gene3D" id="3.30.870.10">
    <property type="entry name" value="Endonuclease Chain A"/>
    <property type="match status" value="2"/>
</dbReference>
<dbReference type="GO" id="GO:0004630">
    <property type="term" value="F:phospholipase D activity"/>
    <property type="evidence" value="ECO:0007669"/>
    <property type="project" value="UniProtKB-EC"/>
</dbReference>
<evidence type="ECO:0000256" key="9">
    <source>
        <dbReference type="ARBA" id="ARBA00074658"/>
    </source>
</evidence>
<dbReference type="OrthoDB" id="14911at2759"/>
<evidence type="ECO:0000256" key="4">
    <source>
        <dbReference type="ARBA" id="ARBA00022737"/>
    </source>
</evidence>
<evidence type="ECO:0000256" key="2">
    <source>
        <dbReference type="ARBA" id="ARBA00008664"/>
    </source>
</evidence>
<protein>
    <recommendedName>
        <fullName evidence="9">Phospholipase D1</fullName>
        <ecNumber evidence="3">3.1.4.4</ecNumber>
    </recommendedName>
    <alternativeName>
        <fullName evidence="8">Choline phosphatase 1</fullName>
    </alternativeName>
    <alternativeName>
        <fullName evidence="10">Phosphatidylcholine-hydrolyzing phospholipase D1</fullName>
    </alternativeName>
</protein>
<dbReference type="AlphaFoldDB" id="A0A0J8R3V0"/>
<accession>A0A0J8R3V0</accession>
<dbReference type="EC" id="3.1.4.4" evidence="3"/>
<evidence type="ECO:0000256" key="3">
    <source>
        <dbReference type="ARBA" id="ARBA00012027"/>
    </source>
</evidence>
<dbReference type="Pfam" id="PF13091">
    <property type="entry name" value="PLDc_2"/>
    <property type="match status" value="1"/>
</dbReference>
<evidence type="ECO:0000256" key="6">
    <source>
        <dbReference type="ARBA" id="ARBA00022963"/>
    </source>
</evidence>
<organism evidence="13 14">
    <name type="scientific">Coccidioides immitis RMSCC 3703</name>
    <dbReference type="NCBI Taxonomy" id="454286"/>
    <lineage>
        <taxon>Eukaryota</taxon>
        <taxon>Fungi</taxon>
        <taxon>Dikarya</taxon>
        <taxon>Ascomycota</taxon>
        <taxon>Pezizomycotina</taxon>
        <taxon>Eurotiomycetes</taxon>
        <taxon>Eurotiomycetidae</taxon>
        <taxon>Onygenales</taxon>
        <taxon>Onygenaceae</taxon>
        <taxon>Coccidioides</taxon>
    </lineage>
</organism>
<keyword evidence="4" id="KW-0677">Repeat</keyword>
<dbReference type="CDD" id="cd09141">
    <property type="entry name" value="PLDc_vPLD1_2_yPLD_like_2"/>
    <property type="match status" value="1"/>
</dbReference>
<feature type="domain" description="PLD phosphodiesterase" evidence="12">
    <location>
        <begin position="226"/>
        <end position="253"/>
    </location>
</feature>
<comment type="similarity">
    <text evidence="2">Belongs to the phospholipase D family.</text>
</comment>
<evidence type="ECO:0000259" key="12">
    <source>
        <dbReference type="PROSITE" id="PS50035"/>
    </source>
</evidence>
<reference evidence="14" key="1">
    <citation type="journal article" date="2010" name="Genome Res.">
        <title>Population genomic sequencing of Coccidioides fungi reveals recent hybridization and transposon control.</title>
        <authorList>
            <person name="Neafsey D.E."/>
            <person name="Barker B.M."/>
            <person name="Sharpton T.J."/>
            <person name="Stajich J.E."/>
            <person name="Park D.J."/>
            <person name="Whiston E."/>
            <person name="Hung C.-Y."/>
            <person name="McMahan C."/>
            <person name="White J."/>
            <person name="Sykes S."/>
            <person name="Heiman D."/>
            <person name="Young S."/>
            <person name="Zeng Q."/>
            <person name="Abouelleil A."/>
            <person name="Aftuck L."/>
            <person name="Bessette D."/>
            <person name="Brown A."/>
            <person name="FitzGerald M."/>
            <person name="Lui A."/>
            <person name="Macdonald J.P."/>
            <person name="Priest M."/>
            <person name="Orbach M.J."/>
            <person name="Galgiani J.N."/>
            <person name="Kirkland T.N."/>
            <person name="Cole G.T."/>
            <person name="Birren B.W."/>
            <person name="Henn M.R."/>
            <person name="Taylor J.W."/>
            <person name="Rounsley S.D."/>
        </authorList>
    </citation>
    <scope>NUCLEOTIDE SEQUENCE [LARGE SCALE GENOMIC DNA]</scope>
    <source>
        <strain evidence="14">RMSCC 3703</strain>
    </source>
</reference>
<gene>
    <name evidence="13" type="ORF">CISG_08084</name>
</gene>
<dbReference type="STRING" id="454286.A0A0J8R3V0"/>
<evidence type="ECO:0000256" key="1">
    <source>
        <dbReference type="ARBA" id="ARBA00000798"/>
    </source>
</evidence>
<dbReference type="SMART" id="SM00155">
    <property type="entry name" value="PLDc"/>
    <property type="match status" value="1"/>
</dbReference>